<evidence type="ECO:0000313" key="3">
    <source>
        <dbReference type="Proteomes" id="UP001278500"/>
    </source>
</evidence>
<reference evidence="2" key="2">
    <citation type="submission" date="2023-06" db="EMBL/GenBank/DDBJ databases">
        <authorList>
            <consortium name="Lawrence Berkeley National Laboratory"/>
            <person name="Haridas S."/>
            <person name="Hensen N."/>
            <person name="Bonometti L."/>
            <person name="Westerberg I."/>
            <person name="Brannstrom I.O."/>
            <person name="Guillou S."/>
            <person name="Cros-Aarteil S."/>
            <person name="Calhoun S."/>
            <person name="Kuo A."/>
            <person name="Mondo S."/>
            <person name="Pangilinan J."/>
            <person name="Riley R."/>
            <person name="Labutti K."/>
            <person name="Andreopoulos B."/>
            <person name="Lipzen A."/>
            <person name="Chen C."/>
            <person name="Yanf M."/>
            <person name="Daum C."/>
            <person name="Ng V."/>
            <person name="Clum A."/>
            <person name="Steindorff A."/>
            <person name="Ohm R."/>
            <person name="Martin F."/>
            <person name="Silar P."/>
            <person name="Natvig D."/>
            <person name="Lalanne C."/>
            <person name="Gautier V."/>
            <person name="Ament-Velasquez S.L."/>
            <person name="Kruys A."/>
            <person name="Hutchinson M.I."/>
            <person name="Powell A.J."/>
            <person name="Barry K."/>
            <person name="Miller A.N."/>
            <person name="Grigoriev I.V."/>
            <person name="Debuchy R."/>
            <person name="Gladieux P."/>
            <person name="Thoren M.H."/>
            <person name="Johannesson H."/>
        </authorList>
    </citation>
    <scope>NUCLEOTIDE SEQUENCE</scope>
    <source>
        <strain evidence="2">CBS 560.94</strain>
    </source>
</reference>
<sequence length="250" mass="26713">MATVPDQQKQMTWEFLPAWDVESTNNAVALRKGDDHRLAIFERKNQPAQFDHKTLTFFLVSRLLPRRLKQALALRSFSSGLNSPAVTMVAAFAAAAREFLRLALGALTRLGRLAAQLWGFIAQRAVPLTTTNTNAAAQAVPWEAGLRLAVLAPWSLRVPTVPAPAPALPPAALAAAPAPPPSPVSSPPPAPLVLSPPASPGRFALRALAPLPPSGIRAPPNSPVLDSLGRDPRRATIPVKYFRQLPEGGR</sequence>
<dbReference type="RefSeq" id="XP_062680521.1">
    <property type="nucleotide sequence ID" value="XM_062830650.1"/>
</dbReference>
<feature type="region of interest" description="Disordered" evidence="1">
    <location>
        <begin position="173"/>
        <end position="195"/>
    </location>
</feature>
<dbReference type="GeneID" id="87867804"/>
<proteinExistence type="predicted"/>
<dbReference type="Proteomes" id="UP001278500">
    <property type="component" value="Unassembled WGS sequence"/>
</dbReference>
<reference evidence="2" key="1">
    <citation type="journal article" date="2023" name="Mol. Phylogenet. Evol.">
        <title>Genome-scale phylogeny and comparative genomics of the fungal order Sordariales.</title>
        <authorList>
            <person name="Hensen N."/>
            <person name="Bonometti L."/>
            <person name="Westerberg I."/>
            <person name="Brannstrom I.O."/>
            <person name="Guillou S."/>
            <person name="Cros-Aarteil S."/>
            <person name="Calhoun S."/>
            <person name="Haridas S."/>
            <person name="Kuo A."/>
            <person name="Mondo S."/>
            <person name="Pangilinan J."/>
            <person name="Riley R."/>
            <person name="LaButti K."/>
            <person name="Andreopoulos B."/>
            <person name="Lipzen A."/>
            <person name="Chen C."/>
            <person name="Yan M."/>
            <person name="Daum C."/>
            <person name="Ng V."/>
            <person name="Clum A."/>
            <person name="Steindorff A."/>
            <person name="Ohm R.A."/>
            <person name="Martin F."/>
            <person name="Silar P."/>
            <person name="Natvig D.O."/>
            <person name="Lalanne C."/>
            <person name="Gautier V."/>
            <person name="Ament-Velasquez S.L."/>
            <person name="Kruys A."/>
            <person name="Hutchinson M.I."/>
            <person name="Powell A.J."/>
            <person name="Barry K."/>
            <person name="Miller A.N."/>
            <person name="Grigoriev I.V."/>
            <person name="Debuchy R."/>
            <person name="Gladieux P."/>
            <person name="Hiltunen Thoren M."/>
            <person name="Johannesson H."/>
        </authorList>
    </citation>
    <scope>NUCLEOTIDE SEQUENCE</scope>
    <source>
        <strain evidence="2">CBS 560.94</strain>
    </source>
</reference>
<accession>A0AAE0JD94</accession>
<feature type="compositionally biased region" description="Pro residues" evidence="1">
    <location>
        <begin position="177"/>
        <end position="191"/>
    </location>
</feature>
<protein>
    <submittedName>
        <fullName evidence="2">Uncharacterized protein</fullName>
    </submittedName>
</protein>
<feature type="region of interest" description="Disordered" evidence="1">
    <location>
        <begin position="211"/>
        <end position="237"/>
    </location>
</feature>
<evidence type="ECO:0000313" key="2">
    <source>
        <dbReference type="EMBL" id="KAK3342728.1"/>
    </source>
</evidence>
<keyword evidence="3" id="KW-1185">Reference proteome</keyword>
<dbReference type="AlphaFoldDB" id="A0AAE0JD94"/>
<dbReference type="EMBL" id="JAUEPP010000005">
    <property type="protein sequence ID" value="KAK3342728.1"/>
    <property type="molecule type" value="Genomic_DNA"/>
</dbReference>
<organism evidence="2 3">
    <name type="scientific">Neurospora tetraspora</name>
    <dbReference type="NCBI Taxonomy" id="94610"/>
    <lineage>
        <taxon>Eukaryota</taxon>
        <taxon>Fungi</taxon>
        <taxon>Dikarya</taxon>
        <taxon>Ascomycota</taxon>
        <taxon>Pezizomycotina</taxon>
        <taxon>Sordariomycetes</taxon>
        <taxon>Sordariomycetidae</taxon>
        <taxon>Sordariales</taxon>
        <taxon>Sordariaceae</taxon>
        <taxon>Neurospora</taxon>
    </lineage>
</organism>
<evidence type="ECO:0000256" key="1">
    <source>
        <dbReference type="SAM" id="MobiDB-lite"/>
    </source>
</evidence>
<gene>
    <name evidence="2" type="ORF">B0H65DRAFT_576201</name>
</gene>
<comment type="caution">
    <text evidence="2">The sequence shown here is derived from an EMBL/GenBank/DDBJ whole genome shotgun (WGS) entry which is preliminary data.</text>
</comment>
<name>A0AAE0JD94_9PEZI</name>